<evidence type="ECO:0000256" key="2">
    <source>
        <dbReference type="ARBA" id="ARBA00029447"/>
    </source>
</evidence>
<comment type="similarity">
    <text evidence="2">Belongs to the methyl-accepting chemotaxis (MCP) protein family.</text>
</comment>
<feature type="non-terminal residue" evidence="3">
    <location>
        <position position="1"/>
    </location>
</feature>
<dbReference type="GO" id="GO:0006935">
    <property type="term" value="P:chemotaxis"/>
    <property type="evidence" value="ECO:0007669"/>
    <property type="project" value="TreeGrafter"/>
</dbReference>
<gene>
    <name evidence="3" type="ORF">HY834_16135</name>
</gene>
<dbReference type="GO" id="GO:0005886">
    <property type="term" value="C:plasma membrane"/>
    <property type="evidence" value="ECO:0007669"/>
    <property type="project" value="TreeGrafter"/>
</dbReference>
<dbReference type="AlphaFoldDB" id="A0A933NZN7"/>
<evidence type="ECO:0000256" key="1">
    <source>
        <dbReference type="ARBA" id="ARBA00022481"/>
    </source>
</evidence>
<protein>
    <submittedName>
        <fullName evidence="3">Methyl-accepting chemotaxis protein</fullName>
    </submittedName>
</protein>
<evidence type="ECO:0000313" key="3">
    <source>
        <dbReference type="EMBL" id="MBI4923271.1"/>
    </source>
</evidence>
<dbReference type="Proteomes" id="UP000782610">
    <property type="component" value="Unassembled WGS sequence"/>
</dbReference>
<dbReference type="GO" id="GO:0004888">
    <property type="term" value="F:transmembrane signaling receptor activity"/>
    <property type="evidence" value="ECO:0007669"/>
    <property type="project" value="TreeGrafter"/>
</dbReference>
<dbReference type="Gene3D" id="1.10.287.950">
    <property type="entry name" value="Methyl-accepting chemotaxis protein"/>
    <property type="match status" value="1"/>
</dbReference>
<organism evidence="3 4">
    <name type="scientific">Devosia nanyangense</name>
    <dbReference type="NCBI Taxonomy" id="1228055"/>
    <lineage>
        <taxon>Bacteria</taxon>
        <taxon>Pseudomonadati</taxon>
        <taxon>Pseudomonadota</taxon>
        <taxon>Alphaproteobacteria</taxon>
        <taxon>Hyphomicrobiales</taxon>
        <taxon>Devosiaceae</taxon>
        <taxon>Devosia</taxon>
    </lineage>
</organism>
<dbReference type="InterPro" id="IPR051310">
    <property type="entry name" value="MCP_chemotaxis"/>
</dbReference>
<comment type="caution">
    <text evidence="3">The sequence shown here is derived from an EMBL/GenBank/DDBJ whole genome shotgun (WGS) entry which is preliminary data.</text>
</comment>
<proteinExistence type="inferred from homology"/>
<name>A0A933NZN7_9HYPH</name>
<sequence>SIEEVNSAVRQMDEMTQHNAALVEETNASIERTEEQAGELDRIVEVFRLAEAAEEPAPPVRRLQAMAGRLRRHA</sequence>
<dbReference type="SUPFAM" id="SSF58104">
    <property type="entry name" value="Methyl-accepting chemotaxis protein (MCP) signaling domain"/>
    <property type="match status" value="1"/>
</dbReference>
<dbReference type="PANTHER" id="PTHR43531">
    <property type="entry name" value="PROTEIN ICFG"/>
    <property type="match status" value="1"/>
</dbReference>
<keyword evidence="1" id="KW-0488">Methylation</keyword>
<dbReference type="EMBL" id="JACRAF010000049">
    <property type="protein sequence ID" value="MBI4923271.1"/>
    <property type="molecule type" value="Genomic_DNA"/>
</dbReference>
<evidence type="ECO:0000313" key="4">
    <source>
        <dbReference type="Proteomes" id="UP000782610"/>
    </source>
</evidence>
<accession>A0A933NZN7</accession>
<dbReference type="PANTHER" id="PTHR43531:SF14">
    <property type="entry name" value="METHYL-ACCEPTING CHEMOTAXIS PROTEIN I-RELATED"/>
    <property type="match status" value="1"/>
</dbReference>
<reference evidence="3" key="1">
    <citation type="submission" date="2020-07" db="EMBL/GenBank/DDBJ databases">
        <title>Huge and variable diversity of episymbiotic CPR bacteria and DPANN archaea in groundwater ecosystems.</title>
        <authorList>
            <person name="He C.Y."/>
            <person name="Keren R."/>
            <person name="Whittaker M."/>
            <person name="Farag I.F."/>
            <person name="Doudna J."/>
            <person name="Cate J.H.D."/>
            <person name="Banfield J.F."/>
        </authorList>
    </citation>
    <scope>NUCLEOTIDE SEQUENCE</scope>
    <source>
        <strain evidence="3">NC_groundwater_1586_Pr3_B-0.1um_66_15</strain>
    </source>
</reference>